<reference evidence="1 2" key="1">
    <citation type="submission" date="2018-01" db="EMBL/GenBank/DDBJ databases">
        <title>Draft genome Sequence of streptomyces globosus LZH-48.</title>
        <authorList>
            <person name="Ran K."/>
            <person name="Li Z."/>
            <person name="Wei S."/>
            <person name="Dong R."/>
        </authorList>
    </citation>
    <scope>NUCLEOTIDE SEQUENCE [LARGE SCALE GENOMIC DNA]</scope>
    <source>
        <strain evidence="1 2">LZH-48</strain>
    </source>
</reference>
<dbReference type="AlphaFoldDB" id="A0A344U4V5"/>
<evidence type="ECO:0000313" key="1">
    <source>
        <dbReference type="EMBL" id="AXE25926.1"/>
    </source>
</evidence>
<organism evidence="1 2">
    <name type="scientific">Streptomyces globosus</name>
    <dbReference type="NCBI Taxonomy" id="68209"/>
    <lineage>
        <taxon>Bacteria</taxon>
        <taxon>Bacillati</taxon>
        <taxon>Actinomycetota</taxon>
        <taxon>Actinomycetes</taxon>
        <taxon>Kitasatosporales</taxon>
        <taxon>Streptomycetaceae</taxon>
        <taxon>Streptomyces</taxon>
    </lineage>
</organism>
<evidence type="ECO:0000313" key="2">
    <source>
        <dbReference type="Proteomes" id="UP000252004"/>
    </source>
</evidence>
<dbReference type="Proteomes" id="UP000252004">
    <property type="component" value="Chromosome"/>
</dbReference>
<dbReference type="RefSeq" id="WP_114057102.1">
    <property type="nucleotide sequence ID" value="NZ_CP030862.1"/>
</dbReference>
<dbReference type="KEGG" id="sgz:C0216_22930"/>
<protein>
    <recommendedName>
        <fullName evidence="3">Secreted protein</fullName>
    </recommendedName>
</protein>
<keyword evidence="2" id="KW-1185">Reference proteome</keyword>
<evidence type="ECO:0008006" key="3">
    <source>
        <dbReference type="Google" id="ProtNLM"/>
    </source>
</evidence>
<name>A0A344U4V5_9ACTN</name>
<sequence length="190" mass="21659">MTQRPLLFLDVDGPLNPFRSYTAGFRGYTSHRMHPSVWMSFRRPHSRSARRGQRVRLHPGHGARLLALPYELAWATTWMDEANTLVSPHIGLPGDLPYIEWSDLFPHDPDGLSWKTRMLLDWAAGRPFAWVDDMINARDRAWVTARHPAPALLLRIHPRHGLRDRDFAALHAWADRLGPAGSDGVTPPAR</sequence>
<dbReference type="EMBL" id="CP030862">
    <property type="protein sequence ID" value="AXE25926.1"/>
    <property type="molecule type" value="Genomic_DNA"/>
</dbReference>
<proteinExistence type="predicted"/>
<gene>
    <name evidence="1" type="ORF">C0216_22930</name>
</gene>
<dbReference type="OrthoDB" id="5124141at2"/>
<accession>A0A344U4V5</accession>